<name>A0ABP0N3B3_9DINO</name>
<feature type="transmembrane region" description="Helical" evidence="5">
    <location>
        <begin position="145"/>
        <end position="168"/>
    </location>
</feature>
<evidence type="ECO:0000256" key="3">
    <source>
        <dbReference type="ARBA" id="ARBA00023212"/>
    </source>
</evidence>
<dbReference type="Gene3D" id="3.80.10.10">
    <property type="entry name" value="Ribonuclease Inhibitor"/>
    <property type="match status" value="6"/>
</dbReference>
<keyword evidence="5" id="KW-1133">Transmembrane helix</keyword>
<organism evidence="6 7">
    <name type="scientific">Durusdinium trenchii</name>
    <dbReference type="NCBI Taxonomy" id="1381693"/>
    <lineage>
        <taxon>Eukaryota</taxon>
        <taxon>Sar</taxon>
        <taxon>Alveolata</taxon>
        <taxon>Dinophyceae</taxon>
        <taxon>Suessiales</taxon>
        <taxon>Symbiodiniaceae</taxon>
        <taxon>Durusdinium</taxon>
    </lineage>
</organism>
<gene>
    <name evidence="6" type="ORF">SCF082_LOCUS30872</name>
</gene>
<feature type="transmembrane region" description="Helical" evidence="5">
    <location>
        <begin position="112"/>
        <end position="133"/>
    </location>
</feature>
<keyword evidence="5" id="KW-0472">Membrane</keyword>
<feature type="transmembrane region" description="Helical" evidence="5">
    <location>
        <begin position="32"/>
        <end position="57"/>
    </location>
</feature>
<evidence type="ECO:0000313" key="7">
    <source>
        <dbReference type="Proteomes" id="UP001642464"/>
    </source>
</evidence>
<sequence>MATGNDTVDSALESAQELVQTWTGLSTRTIRYVAVLVCMFLTTNALGTLMLVLAGIVKRWRKQEESPPKKQSLQEKGSQDLAVRVPEDGRRDRSSELSISQKRWWHKCKKKLVMLVYAFTYILCFTAAMVSILTEQLSQEHGLAWEFYTGLFACGCLWVLLQAAFKAYMLPNGRHFAKTAFVQATITGICPVFSDSFDTMKDVTFGFLCFAADNLLVNAVGVLALLWLPVYHAILLRDPAFYLELAANHTSVLELRSLPPSGPSKIDYSDNWQAEVDKMMADKDPDLFMLRTKKGFLITFVTRDPHLELSRDPDEFEFPVQLISKVSCLDRAKAWSQEFLLLVYKQLTPTKRKMLLWENVPQSVFAFIYILLVGDSLLVALLNLAIPTAQIILAFGFFKNIRLLVAPKLAKRIDDAFHDKDLVQIQRLRKEAGLDSDAGLFEEVCEHSKRLQGFIPKLDDDELGDYRRVYEAWQRSRFIFLNCFDSMTHIKKELALVEELKGKQHTHIQGIVDIVSSFHLEGVTTLKMSSNDITPEGSLALAKGLTANKSIENLDMSGNKIGAEGTQALLTALCENTLLFLALCGNGLGTGGAQAVAEYLKKKNTIKVLRLDNNDFADAGSKVLAGALISNASVTSLHLRGNNIGSAGIQELSEMLKKNTTLESFDLRNNKIDVECLEALAKAMSQNDNIKQLYIFEAKASMKRQPSGVCSIATTSTARSNRSIASYKRKPTAEDQETMQKRFAQWFSNTFTWTSTIGTKGTGEDVAQDSEKEPVEEAENVVKFLRCCGQQWPEDGLKLDEVFLKTVQAIEGQESAEGTSRMSKMLRKLSEVIINQEQRTLVLAHMLLGDEEAKELAQAVGGLLKLSKVQVINLYGNGDIGFRGLQALAKAVSNNNDIKKLYIFREAKDSHGQPSPNVGEVVSEDRLVAFMRQCGRALLQGQCKSVKTGTNSVVPRRSRLSQTSMTANGGGLILGDVFSKVIQAIESQEASAVQQAPCNNAVRFTDTSDPMRKESEVRTPQMSKMLRKLSEVIINQENQLNLSSMDLTDEEAEVLAQAVRGLLNISDIRVIDLRNNKISVSGLEALAKALSKHATVQELYIVSDDIQGGNEKEVNKSLLALMRKWGRALHHQETTLSSVLKEVFATAIKKETLLDLKKMHLNDKDVEELAPLLPRVLQCKVQVIDLRNNDMGLDGFKALAKASVNDELLKGLLIFSSDSQGNQEEKEALLALMRKWGAVLQSQDRLKQEETKLNKVFSKVFEATMKKAEVLDLSKMGLSNVEAQALAEGVLGLLKISNVQFIDLRSSEIGLYGFEALAKAFSMNFTLKRLKIFSPDGEGNEEASGVLLNFMRQCGTALLNQDRFKLGNICLDVMKALEGQEQNGKVLKALQMLGKAIAHQEKTLSLNAMKLDLEETKAVVEAMYLHLTLEELWLRGCGLGDEGVKAVAKALERKSALRRLDVDENGIGDEGTEALVNALEVNTTLEMLYIGRNRGISAQGRQELEMVRKKKLAHGQDFRWF</sequence>
<keyword evidence="7" id="KW-1185">Reference proteome</keyword>
<reference evidence="6 7" key="1">
    <citation type="submission" date="2024-02" db="EMBL/GenBank/DDBJ databases">
        <authorList>
            <person name="Chen Y."/>
            <person name="Shah S."/>
            <person name="Dougan E. K."/>
            <person name="Thang M."/>
            <person name="Chan C."/>
        </authorList>
    </citation>
    <scope>NUCLEOTIDE SEQUENCE [LARGE SCALE GENOMIC DNA]</scope>
</reference>
<dbReference type="SMART" id="SM00368">
    <property type="entry name" value="LRR_RI"/>
    <property type="match status" value="11"/>
</dbReference>
<dbReference type="InterPro" id="IPR032675">
    <property type="entry name" value="LRR_dom_sf"/>
</dbReference>
<evidence type="ECO:0000256" key="4">
    <source>
        <dbReference type="SAM" id="MobiDB-lite"/>
    </source>
</evidence>
<proteinExistence type="predicted"/>
<dbReference type="EMBL" id="CAXAMM010025780">
    <property type="protein sequence ID" value="CAK9057592.1"/>
    <property type="molecule type" value="Genomic_DNA"/>
</dbReference>
<dbReference type="PANTHER" id="PTHR24107">
    <property type="entry name" value="YNEIN REGULATORY COMPLEX SUBUNIT 5"/>
    <property type="match status" value="1"/>
</dbReference>
<evidence type="ECO:0000256" key="2">
    <source>
        <dbReference type="ARBA" id="ARBA00022490"/>
    </source>
</evidence>
<dbReference type="SUPFAM" id="SSF52047">
    <property type="entry name" value="RNI-like"/>
    <property type="match status" value="2"/>
</dbReference>
<keyword evidence="5" id="KW-0812">Transmembrane</keyword>
<dbReference type="InterPro" id="IPR052410">
    <property type="entry name" value="DRC5"/>
</dbReference>
<keyword evidence="3" id="KW-0206">Cytoskeleton</keyword>
<dbReference type="InterPro" id="IPR001611">
    <property type="entry name" value="Leu-rich_rpt"/>
</dbReference>
<evidence type="ECO:0000313" key="6">
    <source>
        <dbReference type="EMBL" id="CAK9057592.1"/>
    </source>
</evidence>
<feature type="region of interest" description="Disordered" evidence="4">
    <location>
        <begin position="65"/>
        <end position="89"/>
    </location>
</feature>
<comment type="caution">
    <text evidence="6">The sequence shown here is derived from an EMBL/GenBank/DDBJ whole genome shotgun (WGS) entry which is preliminary data.</text>
</comment>
<dbReference type="Proteomes" id="UP001642464">
    <property type="component" value="Unassembled WGS sequence"/>
</dbReference>
<accession>A0ABP0N3B3</accession>
<feature type="transmembrane region" description="Helical" evidence="5">
    <location>
        <begin position="203"/>
        <end position="228"/>
    </location>
</feature>
<evidence type="ECO:0000256" key="5">
    <source>
        <dbReference type="SAM" id="Phobius"/>
    </source>
</evidence>
<protein>
    <recommendedName>
        <fullName evidence="8">Protein NLRC3</fullName>
    </recommendedName>
</protein>
<evidence type="ECO:0008006" key="8">
    <source>
        <dbReference type="Google" id="ProtNLM"/>
    </source>
</evidence>
<comment type="subcellular location">
    <subcellularLocation>
        <location evidence="1">Cytoplasm</location>
        <location evidence="1">Cytoskeleton</location>
    </subcellularLocation>
</comment>
<keyword evidence="2" id="KW-0963">Cytoplasm</keyword>
<evidence type="ECO:0000256" key="1">
    <source>
        <dbReference type="ARBA" id="ARBA00004245"/>
    </source>
</evidence>
<dbReference type="Pfam" id="PF13516">
    <property type="entry name" value="LRR_6"/>
    <property type="match status" value="7"/>
</dbReference>